<evidence type="ECO:0000256" key="10">
    <source>
        <dbReference type="ARBA" id="ARBA00022676"/>
    </source>
</evidence>
<keyword evidence="8 16" id="KW-0963">Cytoplasm</keyword>
<evidence type="ECO:0000259" key="17">
    <source>
        <dbReference type="Pfam" id="PF01634"/>
    </source>
</evidence>
<dbReference type="CDD" id="cd13595">
    <property type="entry name" value="PBP2_HisGs"/>
    <property type="match status" value="1"/>
</dbReference>
<dbReference type="GO" id="GO:0000105">
    <property type="term" value="P:L-histidine biosynthetic process"/>
    <property type="evidence" value="ECO:0007669"/>
    <property type="project" value="UniProtKB-UniRule"/>
</dbReference>
<evidence type="ECO:0000256" key="8">
    <source>
        <dbReference type="ARBA" id="ARBA00022490"/>
    </source>
</evidence>
<dbReference type="SUPFAM" id="SSF53850">
    <property type="entry name" value="Periplasmic binding protein-like II"/>
    <property type="match status" value="1"/>
</dbReference>
<dbReference type="PANTHER" id="PTHR21403:SF8">
    <property type="entry name" value="ATP PHOSPHORIBOSYLTRANSFERASE"/>
    <property type="match status" value="1"/>
</dbReference>
<feature type="domain" description="ATP phosphoribosyltransferase catalytic" evidence="17">
    <location>
        <begin position="54"/>
        <end position="203"/>
    </location>
</feature>
<dbReference type="InterPro" id="IPR013820">
    <property type="entry name" value="ATP_PRibTrfase_cat"/>
</dbReference>
<evidence type="ECO:0000256" key="14">
    <source>
        <dbReference type="ARBA" id="ARBA00023102"/>
    </source>
</evidence>
<evidence type="ECO:0000313" key="19">
    <source>
        <dbReference type="Proteomes" id="UP000295781"/>
    </source>
</evidence>
<dbReference type="RefSeq" id="WP_129356106.1">
    <property type="nucleotide sequence ID" value="NZ_CP012670.1"/>
</dbReference>
<dbReference type="HAMAP" id="MF_01018">
    <property type="entry name" value="HisG_Short"/>
    <property type="match status" value="1"/>
</dbReference>
<comment type="pathway">
    <text evidence="3 16">Amino-acid biosynthesis; L-histidine biosynthesis; L-histidine from 5-phospho-alpha-D-ribose 1-diphosphate: step 1/9.</text>
</comment>
<accession>A0A4P2QE42</accession>
<evidence type="ECO:0000256" key="11">
    <source>
        <dbReference type="ARBA" id="ARBA00022679"/>
    </source>
</evidence>
<sequence length="214" mass="23302">MMKPLTIAVPKGRILKDLIPLIKRAGLDSTPLEESDRRLVRPTADGALRYVFLKPDDVPTYVEYGAADLGVSGRDTLLERRHDLYTPLDLGIGRCRLVVAGPEETPIPDLPRVATKYPRIAGDHFASKGVVAEIIPVHGSVELAPLVGLSHLIVDIVETGATLRENRLEVLETVTEVSTLLIANRASYKLRSDAIRPLVERLRAAITGAARPPA</sequence>
<keyword evidence="10 16" id="KW-0328">Glycosyltransferase</keyword>
<evidence type="ECO:0000313" key="18">
    <source>
        <dbReference type="EMBL" id="AUX27676.1"/>
    </source>
</evidence>
<dbReference type="FunFam" id="3.40.190.10:FF:000008">
    <property type="entry name" value="ATP phosphoribosyltransferase"/>
    <property type="match status" value="1"/>
</dbReference>
<evidence type="ECO:0000256" key="1">
    <source>
        <dbReference type="ARBA" id="ARBA00000915"/>
    </source>
</evidence>
<evidence type="ECO:0000256" key="3">
    <source>
        <dbReference type="ARBA" id="ARBA00004667"/>
    </source>
</evidence>
<evidence type="ECO:0000256" key="13">
    <source>
        <dbReference type="ARBA" id="ARBA00022840"/>
    </source>
</evidence>
<comment type="catalytic activity">
    <reaction evidence="1 16">
        <text>1-(5-phospho-beta-D-ribosyl)-ATP + diphosphate = 5-phospho-alpha-D-ribose 1-diphosphate + ATP</text>
        <dbReference type="Rhea" id="RHEA:18473"/>
        <dbReference type="ChEBI" id="CHEBI:30616"/>
        <dbReference type="ChEBI" id="CHEBI:33019"/>
        <dbReference type="ChEBI" id="CHEBI:58017"/>
        <dbReference type="ChEBI" id="CHEBI:73183"/>
        <dbReference type="EC" id="2.4.2.17"/>
    </reaction>
</comment>
<comment type="function">
    <text evidence="15 16">Catalyzes the condensation of ATP and 5-phosphoribose 1-diphosphate to form N'-(5'-phosphoribosyl)-ATP (PR-ATP). Has a crucial role in the pathway because the rate of histidine biosynthesis seems to be controlled primarily by regulation of HisG enzymatic activity.</text>
</comment>
<dbReference type="AlphaFoldDB" id="A0A4P2QE42"/>
<dbReference type="InterPro" id="IPR024893">
    <property type="entry name" value="ATP_PRibTrfase_HisG_short"/>
</dbReference>
<keyword evidence="14 16" id="KW-0368">Histidine biosynthesis</keyword>
<comment type="subcellular location">
    <subcellularLocation>
        <location evidence="2 16">Cytoplasm</location>
    </subcellularLocation>
</comment>
<organism evidence="18 19">
    <name type="scientific">Sorangium cellulosum</name>
    <name type="common">Polyangium cellulosum</name>
    <dbReference type="NCBI Taxonomy" id="56"/>
    <lineage>
        <taxon>Bacteria</taxon>
        <taxon>Pseudomonadati</taxon>
        <taxon>Myxococcota</taxon>
        <taxon>Polyangia</taxon>
        <taxon>Polyangiales</taxon>
        <taxon>Polyangiaceae</taxon>
        <taxon>Sorangium</taxon>
    </lineage>
</organism>
<evidence type="ECO:0000256" key="2">
    <source>
        <dbReference type="ARBA" id="ARBA00004496"/>
    </source>
</evidence>
<dbReference type="Gene3D" id="3.40.190.10">
    <property type="entry name" value="Periplasmic binding protein-like II"/>
    <property type="match status" value="2"/>
</dbReference>
<evidence type="ECO:0000256" key="16">
    <source>
        <dbReference type="HAMAP-Rule" id="MF_01018"/>
    </source>
</evidence>
<evidence type="ECO:0000256" key="15">
    <source>
        <dbReference type="ARBA" id="ARBA00024861"/>
    </source>
</evidence>
<proteinExistence type="inferred from homology"/>
<dbReference type="UniPathway" id="UPA00031">
    <property type="reaction ID" value="UER00006"/>
</dbReference>
<protein>
    <recommendedName>
        <fullName evidence="7 16">ATP phosphoribosyltransferase</fullName>
        <shortName evidence="16">ATP-PRT</shortName>
        <shortName evidence="16">ATP-PRTase</shortName>
        <ecNumber evidence="6 16">2.4.2.17</ecNumber>
    </recommendedName>
</protein>
<gene>
    <name evidence="16 18" type="primary">hisG</name>
    <name evidence="18" type="ORF">SOCEGT47_082740</name>
</gene>
<dbReference type="OrthoDB" id="9801867at2"/>
<comment type="similarity">
    <text evidence="4 16">Belongs to the ATP phosphoribosyltransferase family. Short subfamily.</text>
</comment>
<dbReference type="NCBIfam" id="TIGR00070">
    <property type="entry name" value="hisG"/>
    <property type="match status" value="1"/>
</dbReference>
<dbReference type="GO" id="GO:0003879">
    <property type="term" value="F:ATP phosphoribosyltransferase activity"/>
    <property type="evidence" value="ECO:0007669"/>
    <property type="project" value="UniProtKB-UniRule"/>
</dbReference>
<name>A0A4P2QE42_SORCE</name>
<reference evidence="18 19" key="1">
    <citation type="submission" date="2015-09" db="EMBL/GenBank/DDBJ databases">
        <title>Sorangium comparison.</title>
        <authorList>
            <person name="Zaburannyi N."/>
            <person name="Bunk B."/>
            <person name="Overmann J."/>
            <person name="Mueller R."/>
        </authorList>
    </citation>
    <scope>NUCLEOTIDE SEQUENCE [LARGE SCALE GENOMIC DNA]</scope>
    <source>
        <strain evidence="18 19">So ceGT47</strain>
    </source>
</reference>
<comment type="subunit">
    <text evidence="5 16">Heteromultimer composed of HisG and HisZ subunits.</text>
</comment>
<evidence type="ECO:0000256" key="12">
    <source>
        <dbReference type="ARBA" id="ARBA00022741"/>
    </source>
</evidence>
<keyword evidence="9 16" id="KW-0028">Amino-acid biosynthesis</keyword>
<dbReference type="EMBL" id="CP012670">
    <property type="protein sequence ID" value="AUX27676.1"/>
    <property type="molecule type" value="Genomic_DNA"/>
</dbReference>
<evidence type="ECO:0000256" key="4">
    <source>
        <dbReference type="ARBA" id="ARBA00009489"/>
    </source>
</evidence>
<dbReference type="GO" id="GO:0005737">
    <property type="term" value="C:cytoplasm"/>
    <property type="evidence" value="ECO:0007669"/>
    <property type="project" value="UniProtKB-SubCell"/>
</dbReference>
<dbReference type="PROSITE" id="PS01316">
    <property type="entry name" value="ATP_P_PHORIBOSYLTR"/>
    <property type="match status" value="1"/>
</dbReference>
<dbReference type="Pfam" id="PF01634">
    <property type="entry name" value="HisG"/>
    <property type="match status" value="1"/>
</dbReference>
<dbReference type="InterPro" id="IPR001348">
    <property type="entry name" value="ATP_PRibTrfase_HisG"/>
</dbReference>
<comment type="domain">
    <text evidence="16">Lacks the C-terminal regulatory region which is replaced by HisZ.</text>
</comment>
<keyword evidence="12 16" id="KW-0547">Nucleotide-binding</keyword>
<dbReference type="InterPro" id="IPR018198">
    <property type="entry name" value="ATP_PRibTrfase_CS"/>
</dbReference>
<keyword evidence="11 16" id="KW-0808">Transferase</keyword>
<evidence type="ECO:0000256" key="5">
    <source>
        <dbReference type="ARBA" id="ARBA00011496"/>
    </source>
</evidence>
<dbReference type="PANTHER" id="PTHR21403">
    <property type="entry name" value="ATP PHOSPHORIBOSYLTRANSFERASE ATP-PRTASE"/>
    <property type="match status" value="1"/>
</dbReference>
<evidence type="ECO:0000256" key="9">
    <source>
        <dbReference type="ARBA" id="ARBA00022605"/>
    </source>
</evidence>
<dbReference type="EC" id="2.4.2.17" evidence="6 16"/>
<keyword evidence="13 16" id="KW-0067">ATP-binding</keyword>
<evidence type="ECO:0000256" key="6">
    <source>
        <dbReference type="ARBA" id="ARBA00011946"/>
    </source>
</evidence>
<dbReference type="Proteomes" id="UP000295781">
    <property type="component" value="Chromosome"/>
</dbReference>
<dbReference type="GO" id="GO:0005524">
    <property type="term" value="F:ATP binding"/>
    <property type="evidence" value="ECO:0007669"/>
    <property type="project" value="UniProtKB-KW"/>
</dbReference>
<evidence type="ECO:0000256" key="7">
    <source>
        <dbReference type="ARBA" id="ARBA00020998"/>
    </source>
</evidence>